<name>A0A9W4SEC7_9GLOM</name>
<comment type="caution">
    <text evidence="1">The sequence shown here is derived from an EMBL/GenBank/DDBJ whole genome shotgun (WGS) entry which is preliminary data.</text>
</comment>
<proteinExistence type="predicted"/>
<dbReference type="OrthoDB" id="2446998at2759"/>
<organism evidence="1 2">
    <name type="scientific">Funneliformis geosporum</name>
    <dbReference type="NCBI Taxonomy" id="1117311"/>
    <lineage>
        <taxon>Eukaryota</taxon>
        <taxon>Fungi</taxon>
        <taxon>Fungi incertae sedis</taxon>
        <taxon>Mucoromycota</taxon>
        <taxon>Glomeromycotina</taxon>
        <taxon>Glomeromycetes</taxon>
        <taxon>Glomerales</taxon>
        <taxon>Glomeraceae</taxon>
        <taxon>Funneliformis</taxon>
    </lineage>
</organism>
<sequence>MNTTLRNTESNKQSSWILNTFKQYEDKYSVNKKIKASINVQIVSVTGAKITPLGKMFKVDIKIGKFEIKKDMIVIEVSGYSVLLGNDWITNQAKAIINTEKQIMIIKQNKEIDTVLITCFTKINPEILSPIDFFEKEYDELELEETEGEPQNYLTDNTGSDQNDAFVNHYRIMKSVYFIKNYMKILKIIELLKLK</sequence>
<dbReference type="EMBL" id="CAMKVN010000310">
    <property type="protein sequence ID" value="CAI2166495.1"/>
    <property type="molecule type" value="Genomic_DNA"/>
</dbReference>
<protein>
    <submittedName>
        <fullName evidence="1">9897_t:CDS:1</fullName>
    </submittedName>
</protein>
<evidence type="ECO:0000313" key="2">
    <source>
        <dbReference type="Proteomes" id="UP001153678"/>
    </source>
</evidence>
<dbReference type="AlphaFoldDB" id="A0A9W4SEC7"/>
<dbReference type="Gene3D" id="2.40.70.10">
    <property type="entry name" value="Acid Proteases"/>
    <property type="match status" value="1"/>
</dbReference>
<dbReference type="CDD" id="cd00303">
    <property type="entry name" value="retropepsin_like"/>
    <property type="match status" value="1"/>
</dbReference>
<evidence type="ECO:0000313" key="1">
    <source>
        <dbReference type="EMBL" id="CAI2166495.1"/>
    </source>
</evidence>
<gene>
    <name evidence="1" type="ORF">FWILDA_LOCUS2603</name>
</gene>
<reference evidence="1" key="1">
    <citation type="submission" date="2022-08" db="EMBL/GenBank/DDBJ databases">
        <authorList>
            <person name="Kallberg Y."/>
            <person name="Tangrot J."/>
            <person name="Rosling A."/>
        </authorList>
    </citation>
    <scope>NUCLEOTIDE SEQUENCE</scope>
    <source>
        <strain evidence="1">Wild A</strain>
    </source>
</reference>
<dbReference type="InterPro" id="IPR021109">
    <property type="entry name" value="Peptidase_aspartic_dom_sf"/>
</dbReference>
<dbReference type="Proteomes" id="UP001153678">
    <property type="component" value="Unassembled WGS sequence"/>
</dbReference>
<keyword evidence="2" id="KW-1185">Reference proteome</keyword>
<dbReference type="Pfam" id="PF08284">
    <property type="entry name" value="RVP_2"/>
    <property type="match status" value="1"/>
</dbReference>
<accession>A0A9W4SEC7</accession>